<keyword evidence="3" id="KW-1185">Reference proteome</keyword>
<evidence type="ECO:0000256" key="1">
    <source>
        <dbReference type="SAM" id="Phobius"/>
    </source>
</evidence>
<protein>
    <submittedName>
        <fullName evidence="2">Uncharacterized protein</fullName>
    </submittedName>
</protein>
<accession>A0A1Y2D5A4</accession>
<dbReference type="EMBL" id="MCOG01000086">
    <property type="protein sequence ID" value="ORY54324.1"/>
    <property type="molecule type" value="Genomic_DNA"/>
</dbReference>
<gene>
    <name evidence="2" type="ORF">LY90DRAFT_647291</name>
</gene>
<dbReference type="Proteomes" id="UP000193920">
    <property type="component" value="Unassembled WGS sequence"/>
</dbReference>
<dbReference type="AlphaFoldDB" id="A0A1Y2D5A4"/>
<sequence length="140" mass="16434">MIEYLSKVGDLISSIPEKQYNLRDQNELKQLVNDILSNPYIIYLRKLSEDIQGQMDQMNTIGFKYLSDNISDYKTFTLICHLISTFTIMISFHIFIRRSIKRQLRTTDCLNSIMFSIPPAIYNKIPKLKNFIIDGKLDDM</sequence>
<feature type="transmembrane region" description="Helical" evidence="1">
    <location>
        <begin position="76"/>
        <end position="96"/>
    </location>
</feature>
<organism evidence="2 3">
    <name type="scientific">Neocallimastix californiae</name>
    <dbReference type="NCBI Taxonomy" id="1754190"/>
    <lineage>
        <taxon>Eukaryota</taxon>
        <taxon>Fungi</taxon>
        <taxon>Fungi incertae sedis</taxon>
        <taxon>Chytridiomycota</taxon>
        <taxon>Chytridiomycota incertae sedis</taxon>
        <taxon>Neocallimastigomycetes</taxon>
        <taxon>Neocallimastigales</taxon>
        <taxon>Neocallimastigaceae</taxon>
        <taxon>Neocallimastix</taxon>
    </lineage>
</organism>
<keyword evidence="1" id="KW-1133">Transmembrane helix</keyword>
<reference evidence="2 3" key="1">
    <citation type="submission" date="2016-08" db="EMBL/GenBank/DDBJ databases">
        <title>A Parts List for Fungal Cellulosomes Revealed by Comparative Genomics.</title>
        <authorList>
            <consortium name="DOE Joint Genome Institute"/>
            <person name="Haitjema C.H."/>
            <person name="Gilmore S.P."/>
            <person name="Henske J.K."/>
            <person name="Solomon K.V."/>
            <person name="De Groot R."/>
            <person name="Kuo A."/>
            <person name="Mondo S.J."/>
            <person name="Salamov A.A."/>
            <person name="Labutti K."/>
            <person name="Zhao Z."/>
            <person name="Chiniquy J."/>
            <person name="Barry K."/>
            <person name="Brewer H.M."/>
            <person name="Purvine S.O."/>
            <person name="Wright A.T."/>
            <person name="Boxma B."/>
            <person name="Van Alen T."/>
            <person name="Hackstein J.H."/>
            <person name="Baker S.E."/>
            <person name="Grigoriev I.V."/>
            <person name="O'Malley M.A."/>
        </authorList>
    </citation>
    <scope>NUCLEOTIDE SEQUENCE [LARGE SCALE GENOMIC DNA]</scope>
    <source>
        <strain evidence="2 3">G1</strain>
    </source>
</reference>
<comment type="caution">
    <text evidence="2">The sequence shown here is derived from an EMBL/GenBank/DDBJ whole genome shotgun (WGS) entry which is preliminary data.</text>
</comment>
<name>A0A1Y2D5A4_9FUNG</name>
<proteinExistence type="predicted"/>
<evidence type="ECO:0000313" key="2">
    <source>
        <dbReference type="EMBL" id="ORY54324.1"/>
    </source>
</evidence>
<keyword evidence="1" id="KW-0812">Transmembrane</keyword>
<keyword evidence="1" id="KW-0472">Membrane</keyword>
<evidence type="ECO:0000313" key="3">
    <source>
        <dbReference type="Proteomes" id="UP000193920"/>
    </source>
</evidence>